<accession>A0AAF1BRQ7</accession>
<evidence type="ECO:0000256" key="4">
    <source>
        <dbReference type="ARBA" id="ARBA00022989"/>
    </source>
</evidence>
<evidence type="ECO:0000256" key="5">
    <source>
        <dbReference type="ARBA" id="ARBA00023136"/>
    </source>
</evidence>
<dbReference type="GO" id="GO:0005886">
    <property type="term" value="C:plasma membrane"/>
    <property type="evidence" value="ECO:0007669"/>
    <property type="project" value="UniProtKB-SubCell"/>
</dbReference>
<dbReference type="PANTHER" id="PTHR43652:SF6">
    <property type="entry name" value="ARGININE REPRESSOR"/>
    <property type="match status" value="1"/>
</dbReference>
<keyword evidence="4 7" id="KW-1133">Transmembrane helix</keyword>
<comment type="subcellular location">
    <subcellularLocation>
        <location evidence="1">Cell membrane</location>
        <topology evidence="1">Multi-pass membrane protein</topology>
    </subcellularLocation>
</comment>
<dbReference type="Proteomes" id="UP000234560">
    <property type="component" value="Chromosome"/>
</dbReference>
<reference evidence="8" key="2">
    <citation type="submission" date="2023-10" db="EMBL/GenBank/DDBJ databases">
        <authorList>
            <person name="Choi B."/>
        </authorList>
    </citation>
    <scope>NUCLEOTIDE SEQUENCE</scope>
    <source>
        <strain evidence="8">UMB0763</strain>
    </source>
</reference>
<sequence length="534" mass="57325">MSSTKISADDKSAAPPEEITEEGKTKKRGGFNFPSAFSILFVLTVIAAIATRFVPAGLYSKISYDSEGGMLNLTHPNGSVDVLPATQETLDNLGVSIDIQSFLSGSLSKPVSVPGTFEYVAQHAASFADIPVSMVEGTIEAVDIIVFILVLGGLIGAVRATGAFEAGLFALTKKTKGREFLLIVAVSLLMAMGGSFCGLEEEAVAFYPILAPIFISFGYDAITVIAAIFLAGSMGSAFSTINPFSVIIASNAAGIQFTEGMGWRIAGLVIGTIVLLFYIHWYSKKVKEHPEFSYSFEDRENFQKEWGVESQSDEVKNFTLQKKFTLVLFAFAFPLMVWGVMSQGWWFPTMAASFLTITIVIMVIACLGKKGMSEAEIVDAFTEGSSSMVGVALIIGLARGINKILNDGLISDTMLDGATRLVSGMHGPVFIVMLMLVFFLLGFVVPSSSGLAVLSMPIMAPLADTVGIPRFVAVSAFNWGQYAMLFIAPTGLIMATLQMLHVKFSHWLKYAIPIVGFQLVLGAVLLIIQVVVYA</sequence>
<feature type="transmembrane region" description="Helical" evidence="7">
    <location>
        <begin position="261"/>
        <end position="279"/>
    </location>
</feature>
<evidence type="ECO:0000313" key="8">
    <source>
        <dbReference type="EMBL" id="WOT02028.1"/>
    </source>
</evidence>
<dbReference type="Pfam" id="PF03606">
    <property type="entry name" value="DcuC"/>
    <property type="match status" value="1"/>
</dbReference>
<feature type="transmembrane region" description="Helical" evidence="7">
    <location>
        <begin position="33"/>
        <end position="54"/>
    </location>
</feature>
<organism evidence="8 9">
    <name type="scientific">Corynebacterium pyruviciproducens</name>
    <dbReference type="NCBI Taxonomy" id="598660"/>
    <lineage>
        <taxon>Bacteria</taxon>
        <taxon>Bacillati</taxon>
        <taxon>Actinomycetota</taxon>
        <taxon>Actinomycetes</taxon>
        <taxon>Mycobacteriales</taxon>
        <taxon>Corynebacteriaceae</taxon>
        <taxon>Corynebacterium</taxon>
    </lineage>
</organism>
<evidence type="ECO:0000256" key="2">
    <source>
        <dbReference type="ARBA" id="ARBA00022475"/>
    </source>
</evidence>
<name>A0AAF1BRQ7_9CORY</name>
<evidence type="ECO:0000256" key="3">
    <source>
        <dbReference type="ARBA" id="ARBA00022692"/>
    </source>
</evidence>
<dbReference type="InterPro" id="IPR051679">
    <property type="entry name" value="DASS-Related_Transporters"/>
</dbReference>
<keyword evidence="5 7" id="KW-0472">Membrane</keyword>
<evidence type="ECO:0000256" key="6">
    <source>
        <dbReference type="SAM" id="MobiDB-lite"/>
    </source>
</evidence>
<evidence type="ECO:0000256" key="7">
    <source>
        <dbReference type="SAM" id="Phobius"/>
    </source>
</evidence>
<gene>
    <name evidence="8" type="ORF">CYJ47_12390</name>
</gene>
<feature type="transmembrane region" description="Helical" evidence="7">
    <location>
        <begin position="347"/>
        <end position="368"/>
    </location>
</feature>
<evidence type="ECO:0000313" key="9">
    <source>
        <dbReference type="Proteomes" id="UP000234560"/>
    </source>
</evidence>
<evidence type="ECO:0000256" key="1">
    <source>
        <dbReference type="ARBA" id="ARBA00004651"/>
    </source>
</evidence>
<feature type="transmembrane region" description="Helical" evidence="7">
    <location>
        <begin position="421"/>
        <end position="444"/>
    </location>
</feature>
<dbReference type="PANTHER" id="PTHR43652">
    <property type="entry name" value="BASIC AMINO ACID ANTIPORTER YFCC-RELATED"/>
    <property type="match status" value="1"/>
</dbReference>
<protein>
    <submittedName>
        <fullName evidence="8">YfcC family protein</fullName>
    </submittedName>
</protein>
<feature type="transmembrane region" description="Helical" evidence="7">
    <location>
        <begin position="144"/>
        <end position="168"/>
    </location>
</feature>
<dbReference type="EMBL" id="CP136958">
    <property type="protein sequence ID" value="WOT02028.1"/>
    <property type="molecule type" value="Genomic_DNA"/>
</dbReference>
<dbReference type="InterPro" id="IPR018385">
    <property type="entry name" value="C4_dicarb_anaerob_car-like"/>
</dbReference>
<reference evidence="8" key="1">
    <citation type="submission" date="2017-12" db="EMBL/GenBank/DDBJ databases">
        <authorList>
            <person name="Thomas-White K."/>
            <person name="Wolfe A.J."/>
        </authorList>
    </citation>
    <scope>NUCLEOTIDE SEQUENCE</scope>
    <source>
        <strain evidence="8">UMB0763</strain>
    </source>
</reference>
<feature type="transmembrane region" description="Helical" evidence="7">
    <location>
        <begin position="479"/>
        <end position="498"/>
    </location>
</feature>
<keyword evidence="2" id="KW-1003">Cell membrane</keyword>
<dbReference type="AlphaFoldDB" id="A0AAF1BRQ7"/>
<dbReference type="RefSeq" id="WP_016458618.1">
    <property type="nucleotide sequence ID" value="NZ_CP136958.1"/>
</dbReference>
<dbReference type="KEGG" id="cpyr:CYJ47_12390"/>
<keyword evidence="3 7" id="KW-0812">Transmembrane</keyword>
<proteinExistence type="predicted"/>
<feature type="region of interest" description="Disordered" evidence="6">
    <location>
        <begin position="1"/>
        <end position="26"/>
    </location>
</feature>
<feature type="transmembrane region" description="Helical" evidence="7">
    <location>
        <begin position="205"/>
        <end position="230"/>
    </location>
</feature>
<feature type="transmembrane region" description="Helical" evidence="7">
    <location>
        <begin position="180"/>
        <end position="199"/>
    </location>
</feature>
<feature type="transmembrane region" description="Helical" evidence="7">
    <location>
        <begin position="237"/>
        <end position="255"/>
    </location>
</feature>
<feature type="transmembrane region" description="Helical" evidence="7">
    <location>
        <begin position="510"/>
        <end position="532"/>
    </location>
</feature>
<feature type="transmembrane region" description="Helical" evidence="7">
    <location>
        <begin position="324"/>
        <end position="341"/>
    </location>
</feature>
<feature type="transmembrane region" description="Helical" evidence="7">
    <location>
        <begin position="380"/>
        <end position="401"/>
    </location>
</feature>